<dbReference type="InterPro" id="IPR025713">
    <property type="entry name" value="MotB-like_N_dom"/>
</dbReference>
<sequence>MATFADLMSLLMALFVLLFAMSSVDIVKYKAVVESFNETLGNGDELTPEQTSFFQSVQQGIDAQTPVIENPQTDEVDKSTREMQSLYKQLQSSFSLLGEQAVKIEFAEQSNQIKLVFPEQIAFDAGRAELKPHFVVLLRKLADLKKQPLLVKVVGHTDSRSITGGRFLNNWELSSARASSVVAQLVKDECVRPEQVQAIGVADTQPIDKSQTEQAFAKNRRVEILLLSMGEQNEKMAMQH</sequence>
<dbReference type="Pfam" id="PF00691">
    <property type="entry name" value="OmpA"/>
    <property type="match status" value="1"/>
</dbReference>
<dbReference type="PANTHER" id="PTHR30329:SF21">
    <property type="entry name" value="LIPOPROTEIN YIAD-RELATED"/>
    <property type="match status" value="1"/>
</dbReference>
<name>A0A6F8PU28_9GAMM</name>
<dbReference type="PROSITE" id="PS51123">
    <property type="entry name" value="OMPA_2"/>
    <property type="match status" value="1"/>
</dbReference>
<reference evidence="10" key="1">
    <citation type="submission" date="2019-11" db="EMBL/GenBank/DDBJ databases">
        <title>Isolation and characterization of two novel species in the genus Thiomicrorhabdus.</title>
        <authorList>
            <person name="Mochizuki J."/>
            <person name="Kojima H."/>
            <person name="Fukui M."/>
        </authorList>
    </citation>
    <scope>NUCLEOTIDE SEQUENCE [LARGE SCALE GENOMIC DNA]</scope>
    <source>
        <strain evidence="10">aks77</strain>
    </source>
</reference>
<organism evidence="9 10">
    <name type="scientific">Thiosulfatimonas sediminis</name>
    <dbReference type="NCBI Taxonomy" id="2675054"/>
    <lineage>
        <taxon>Bacteria</taxon>
        <taxon>Pseudomonadati</taxon>
        <taxon>Pseudomonadota</taxon>
        <taxon>Gammaproteobacteria</taxon>
        <taxon>Thiotrichales</taxon>
        <taxon>Piscirickettsiaceae</taxon>
        <taxon>Thiosulfatimonas</taxon>
    </lineage>
</organism>
<evidence type="ECO:0000256" key="3">
    <source>
        <dbReference type="ARBA" id="ARBA00022475"/>
    </source>
</evidence>
<accession>A0A6F8PU28</accession>
<dbReference type="InterPro" id="IPR006665">
    <property type="entry name" value="OmpA-like"/>
</dbReference>
<protein>
    <recommendedName>
        <fullName evidence="8">OmpA-like domain-containing protein</fullName>
    </recommendedName>
</protein>
<feature type="domain" description="OmpA-like" evidence="8">
    <location>
        <begin position="109"/>
        <end position="230"/>
    </location>
</feature>
<dbReference type="KEGG" id="tse:THMIRHAS_08530"/>
<evidence type="ECO:0000256" key="6">
    <source>
        <dbReference type="ARBA" id="ARBA00023136"/>
    </source>
</evidence>
<keyword evidence="6 7" id="KW-0472">Membrane</keyword>
<dbReference type="CDD" id="cd07185">
    <property type="entry name" value="OmpA_C-like"/>
    <property type="match status" value="1"/>
</dbReference>
<evidence type="ECO:0000256" key="2">
    <source>
        <dbReference type="ARBA" id="ARBA00008914"/>
    </source>
</evidence>
<comment type="subcellular location">
    <subcellularLocation>
        <location evidence="1">Cell membrane</location>
        <topology evidence="1">Single-pass membrane protein</topology>
    </subcellularLocation>
</comment>
<evidence type="ECO:0000313" key="9">
    <source>
        <dbReference type="EMBL" id="BBP45480.1"/>
    </source>
</evidence>
<dbReference type="PANTHER" id="PTHR30329">
    <property type="entry name" value="STATOR ELEMENT OF FLAGELLAR MOTOR COMPLEX"/>
    <property type="match status" value="1"/>
</dbReference>
<comment type="similarity">
    <text evidence="2">Belongs to the MotB family.</text>
</comment>
<evidence type="ECO:0000256" key="5">
    <source>
        <dbReference type="ARBA" id="ARBA00022989"/>
    </source>
</evidence>
<evidence type="ECO:0000256" key="7">
    <source>
        <dbReference type="PROSITE-ProRule" id="PRU00473"/>
    </source>
</evidence>
<gene>
    <name evidence="9" type="primary">ytxE</name>
    <name evidence="9" type="ORF">THMIRHAS_08530</name>
</gene>
<keyword evidence="3" id="KW-1003">Cell membrane</keyword>
<dbReference type="SUPFAM" id="SSF103088">
    <property type="entry name" value="OmpA-like"/>
    <property type="match status" value="1"/>
</dbReference>
<dbReference type="Proteomes" id="UP000501726">
    <property type="component" value="Chromosome"/>
</dbReference>
<evidence type="ECO:0000259" key="8">
    <source>
        <dbReference type="PROSITE" id="PS51123"/>
    </source>
</evidence>
<keyword evidence="10" id="KW-1185">Reference proteome</keyword>
<dbReference type="AlphaFoldDB" id="A0A6F8PU28"/>
<dbReference type="Pfam" id="PF13677">
    <property type="entry name" value="MotB_plug"/>
    <property type="match status" value="1"/>
</dbReference>
<keyword evidence="4" id="KW-0812">Transmembrane</keyword>
<dbReference type="EMBL" id="AP021889">
    <property type="protein sequence ID" value="BBP45480.1"/>
    <property type="molecule type" value="Genomic_DNA"/>
</dbReference>
<proteinExistence type="inferred from homology"/>
<evidence type="ECO:0000256" key="1">
    <source>
        <dbReference type="ARBA" id="ARBA00004162"/>
    </source>
</evidence>
<dbReference type="Gene3D" id="3.30.1330.60">
    <property type="entry name" value="OmpA-like domain"/>
    <property type="match status" value="1"/>
</dbReference>
<dbReference type="InterPro" id="IPR050330">
    <property type="entry name" value="Bact_OuterMem_StrucFunc"/>
</dbReference>
<keyword evidence="5" id="KW-1133">Transmembrane helix</keyword>
<dbReference type="GO" id="GO:0005886">
    <property type="term" value="C:plasma membrane"/>
    <property type="evidence" value="ECO:0007669"/>
    <property type="project" value="UniProtKB-SubCell"/>
</dbReference>
<dbReference type="InterPro" id="IPR036737">
    <property type="entry name" value="OmpA-like_sf"/>
</dbReference>
<evidence type="ECO:0000313" key="10">
    <source>
        <dbReference type="Proteomes" id="UP000501726"/>
    </source>
</evidence>
<evidence type="ECO:0000256" key="4">
    <source>
        <dbReference type="ARBA" id="ARBA00022692"/>
    </source>
</evidence>